<protein>
    <submittedName>
        <fullName evidence="1">Uncharacterized protein</fullName>
    </submittedName>
</protein>
<reference evidence="1" key="1">
    <citation type="submission" date="2022-10" db="EMBL/GenBank/DDBJ databases">
        <title>Culturing micro-colonial fungi from biological soil crusts in the Mojave desert and describing Neophaeococcomyces mojavensis, and introducing the new genera and species Taxawa tesnikishii.</title>
        <authorList>
            <person name="Kurbessoian T."/>
            <person name="Stajich J.E."/>
        </authorList>
    </citation>
    <scope>NUCLEOTIDE SEQUENCE</scope>
    <source>
        <strain evidence="1">JES_112</strain>
    </source>
</reference>
<evidence type="ECO:0000313" key="1">
    <source>
        <dbReference type="EMBL" id="KAJ9654577.1"/>
    </source>
</evidence>
<evidence type="ECO:0000313" key="2">
    <source>
        <dbReference type="Proteomes" id="UP001172386"/>
    </source>
</evidence>
<dbReference type="EMBL" id="JAPDRQ010000117">
    <property type="protein sequence ID" value="KAJ9654577.1"/>
    <property type="molecule type" value="Genomic_DNA"/>
</dbReference>
<keyword evidence="2" id="KW-1185">Reference proteome</keyword>
<gene>
    <name evidence="1" type="ORF">H2198_006392</name>
</gene>
<comment type="caution">
    <text evidence="1">The sequence shown here is derived from an EMBL/GenBank/DDBJ whole genome shotgun (WGS) entry which is preliminary data.</text>
</comment>
<proteinExistence type="predicted"/>
<accession>A0ACC3A2Y3</accession>
<dbReference type="Proteomes" id="UP001172386">
    <property type="component" value="Unassembled WGS sequence"/>
</dbReference>
<name>A0ACC3A2Y3_9EURO</name>
<organism evidence="1 2">
    <name type="scientific">Neophaeococcomyces mojaviensis</name>
    <dbReference type="NCBI Taxonomy" id="3383035"/>
    <lineage>
        <taxon>Eukaryota</taxon>
        <taxon>Fungi</taxon>
        <taxon>Dikarya</taxon>
        <taxon>Ascomycota</taxon>
        <taxon>Pezizomycotina</taxon>
        <taxon>Eurotiomycetes</taxon>
        <taxon>Chaetothyriomycetidae</taxon>
        <taxon>Chaetothyriales</taxon>
        <taxon>Chaetothyriales incertae sedis</taxon>
        <taxon>Neophaeococcomyces</taxon>
    </lineage>
</organism>
<sequence length="748" mass="85985">MREEATLNDQIRRTQMNDLERSTLTAIQNLRQQNKRQIEDLRQSLSPRWLGAQSTAAKMLAAKTWLSENFSLVTGFSSEDSSAVGVETDAQLRAAILKSLSFAEMNDRYNAIPNAQRRTFGWMFEGGSDSLKSEQNFADWLKSTDQASRGVYWVSGKPGSGKSTLLRFLSDDPRTLELARGRSGLQQALVARCFFWNSGTMLQKSQQGLLQTLLYQLLSKRPDFPSHLFLDRWQLLKLNTDCDLPWSLDELRDAIFACARHFTQETNIVMFIDGLDEYQGNDEQRQEVCSLLHSLSQIEGVKVCTSSRPWNIYLGAFENDFSIRLEQLTRSDIHNFVEEAFSANEYFRRWSQLEHTAATKLIETVVDRARGVFLWVRLVVHSLLAGLRDGDDTYEMKSRLEEIPEDLEDYFRQMMLRIRPSHRYQASQILQLALFERSALIVYHFVHEVSNEANPQRPRQILNVQGILQRQQDEEERMNARCMGLLESFAVERMTGLRIVDFLHRTARDFVASDEIQAVLLSWQKGTFDARLMLFKAHVYLLQSCGKDTPWLSWTSQAQCFTVIIQSALELRESTVIVNEVLKLAAAHLDMLIRGACEDLHGLQCGSVRFLGSQKNNSSTIKRWNFEQTNFLALTIEAGLDIYALQQMEDWQRSDLQHKKKGRPFLDYALDVDRMKAPSIRLVARLLELGANPNEPWGCSTVWTRYLGNTQFCYSDDPVLGKVSKLLKRNVHVSLKTRTIRLISRMGL</sequence>